<reference evidence="2 3" key="1">
    <citation type="journal article" date="2023" name="bioRxiv">
        <title>High-quality genome assemblies of four members of thePodospora anserinaspecies complex.</title>
        <authorList>
            <person name="Ament-Velasquez S.L."/>
            <person name="Vogan A.A."/>
            <person name="Wallerman O."/>
            <person name="Hartmann F."/>
            <person name="Gautier V."/>
            <person name="Silar P."/>
            <person name="Giraud T."/>
            <person name="Johannesson H."/>
        </authorList>
    </citation>
    <scope>NUCLEOTIDE SEQUENCE [LARGE SCALE GENOMIC DNA]</scope>
    <source>
        <strain evidence="2 3">CBS 415.72m</strain>
    </source>
</reference>
<gene>
    <name evidence="2" type="ORF">QC762_0075040</name>
</gene>
<sequence length="325" mass="37869">MARTKEITRRRSDSLVTWTRFHLPVEREWPTWAVDHENVHFGPLDDVTGVRKGWLGRMVEDPKQAAYIIEWEDLEHLKQFRSSPACAAFLRNLPENDHSLQLSRDGSSSEQSSSSVEDASSSSSPASRFLTLRESTQRPKSDVEGRVTFNAFLVPHKQGHETTWNAYHALRDELCSFQPRGFEFIAGTGLHWECYMNTWFFALEEDQWVQNKFGKSEQTDENTDGRTVICEFHLWPQKYGATPEHEEASASDPEATASWNEAVAKVMPPVTAWVQERWDVLPLPYYEPPYEPTEEELEHHRKLEEFIKYHRENPKPEVRWCGTRF</sequence>
<organism evidence="2 3">
    <name type="scientific">Podospora pseudocomata</name>
    <dbReference type="NCBI Taxonomy" id="2093779"/>
    <lineage>
        <taxon>Eukaryota</taxon>
        <taxon>Fungi</taxon>
        <taxon>Dikarya</taxon>
        <taxon>Ascomycota</taxon>
        <taxon>Pezizomycotina</taxon>
        <taxon>Sordariomycetes</taxon>
        <taxon>Sordariomycetidae</taxon>
        <taxon>Sordariales</taxon>
        <taxon>Podosporaceae</taxon>
        <taxon>Podospora</taxon>
    </lineage>
</organism>
<feature type="compositionally biased region" description="Low complexity" evidence="1">
    <location>
        <begin position="103"/>
        <end position="128"/>
    </location>
</feature>
<evidence type="ECO:0000313" key="2">
    <source>
        <dbReference type="EMBL" id="KAK4652621.1"/>
    </source>
</evidence>
<dbReference type="SUPFAM" id="SSF54909">
    <property type="entry name" value="Dimeric alpha+beta barrel"/>
    <property type="match status" value="1"/>
</dbReference>
<dbReference type="InterPro" id="IPR011008">
    <property type="entry name" value="Dimeric_a/b-barrel"/>
</dbReference>
<dbReference type="GeneID" id="87903488"/>
<evidence type="ECO:0000256" key="1">
    <source>
        <dbReference type="SAM" id="MobiDB-lite"/>
    </source>
</evidence>
<feature type="region of interest" description="Disordered" evidence="1">
    <location>
        <begin position="100"/>
        <end position="142"/>
    </location>
</feature>
<protein>
    <recommendedName>
        <fullName evidence="4">ABM domain-containing protein</fullName>
    </recommendedName>
</protein>
<proteinExistence type="predicted"/>
<dbReference type="RefSeq" id="XP_062741596.1">
    <property type="nucleotide sequence ID" value="XM_062883786.1"/>
</dbReference>
<keyword evidence="3" id="KW-1185">Reference proteome</keyword>
<evidence type="ECO:0008006" key="4">
    <source>
        <dbReference type="Google" id="ProtNLM"/>
    </source>
</evidence>
<dbReference type="EMBL" id="JAFFHA010000007">
    <property type="protein sequence ID" value="KAK4652621.1"/>
    <property type="molecule type" value="Genomic_DNA"/>
</dbReference>
<name>A0ABR0GA91_9PEZI</name>
<evidence type="ECO:0000313" key="3">
    <source>
        <dbReference type="Proteomes" id="UP001323405"/>
    </source>
</evidence>
<accession>A0ABR0GA91</accession>
<comment type="caution">
    <text evidence="2">The sequence shown here is derived from an EMBL/GenBank/DDBJ whole genome shotgun (WGS) entry which is preliminary data.</text>
</comment>
<dbReference type="Proteomes" id="UP001323405">
    <property type="component" value="Unassembled WGS sequence"/>
</dbReference>
<dbReference type="Gene3D" id="3.30.70.100">
    <property type="match status" value="1"/>
</dbReference>